<feature type="region of interest" description="Disordered" evidence="1">
    <location>
        <begin position="67"/>
        <end position="87"/>
    </location>
</feature>
<organism evidence="2 3">
    <name type="scientific">Flavobacterium omnivorum</name>
    <dbReference type="NCBI Taxonomy" id="178355"/>
    <lineage>
        <taxon>Bacteria</taxon>
        <taxon>Pseudomonadati</taxon>
        <taxon>Bacteroidota</taxon>
        <taxon>Flavobacteriia</taxon>
        <taxon>Flavobacteriales</taxon>
        <taxon>Flavobacteriaceae</taxon>
        <taxon>Flavobacterium</taxon>
    </lineage>
</organism>
<keyword evidence="3" id="KW-1185">Reference proteome</keyword>
<proteinExistence type="predicted"/>
<accession>A0A1G7W5Q6</accession>
<dbReference type="Proteomes" id="UP000199274">
    <property type="component" value="Unassembled WGS sequence"/>
</dbReference>
<sequence>MKTAQKIILSIGLIGLLYSCQSTNQVLSKSNKRMEIMNEIANNESMSKEMMGILMNSKSGMMMMQEKEKEMMKDSQAKMRTMMKENP</sequence>
<dbReference type="EMBL" id="FNDB01000001">
    <property type="protein sequence ID" value="SDG67324.1"/>
    <property type="molecule type" value="Genomic_DNA"/>
</dbReference>
<reference evidence="3" key="1">
    <citation type="submission" date="2016-10" db="EMBL/GenBank/DDBJ databases">
        <authorList>
            <person name="Varghese N."/>
            <person name="Submissions S."/>
        </authorList>
    </citation>
    <scope>NUCLEOTIDE SEQUENCE [LARGE SCALE GENOMIC DNA]</scope>
    <source>
        <strain evidence="3">CGMCC 1.2747</strain>
    </source>
</reference>
<dbReference type="PROSITE" id="PS51257">
    <property type="entry name" value="PROKAR_LIPOPROTEIN"/>
    <property type="match status" value="1"/>
</dbReference>
<evidence type="ECO:0000256" key="1">
    <source>
        <dbReference type="SAM" id="MobiDB-lite"/>
    </source>
</evidence>
<evidence type="ECO:0000313" key="3">
    <source>
        <dbReference type="Proteomes" id="UP000199274"/>
    </source>
</evidence>
<dbReference type="STRING" id="178355.SAMN04488062_101335"/>
<evidence type="ECO:0000313" key="2">
    <source>
        <dbReference type="EMBL" id="SDG67324.1"/>
    </source>
</evidence>
<gene>
    <name evidence="2" type="ORF">SAMN04488062_101335</name>
</gene>
<dbReference type="AlphaFoldDB" id="A0A1G7W5Q6"/>
<name>A0A1G7W5Q6_9FLAO</name>
<dbReference type="RefSeq" id="WP_245705020.1">
    <property type="nucleotide sequence ID" value="NZ_FNDB01000001.1"/>
</dbReference>
<protein>
    <submittedName>
        <fullName evidence="2">Uncharacterized protein</fullName>
    </submittedName>
</protein>